<feature type="region of interest" description="Disordered" evidence="10">
    <location>
        <begin position="167"/>
        <end position="201"/>
    </location>
</feature>
<evidence type="ECO:0000256" key="3">
    <source>
        <dbReference type="ARBA" id="ARBA00004123"/>
    </source>
</evidence>
<dbReference type="SMART" id="SM00360">
    <property type="entry name" value="RRM"/>
    <property type="match status" value="1"/>
</dbReference>
<feature type="compositionally biased region" description="Basic and acidic residues" evidence="10">
    <location>
        <begin position="505"/>
        <end position="545"/>
    </location>
</feature>
<dbReference type="Proteomes" id="UP000594454">
    <property type="component" value="Chromosome 6"/>
</dbReference>
<comment type="catalytic activity">
    <reaction evidence="1 9">
        <text>[protein]-peptidylproline (omega=180) = [protein]-peptidylproline (omega=0)</text>
        <dbReference type="Rhea" id="RHEA:16237"/>
        <dbReference type="Rhea" id="RHEA-COMP:10747"/>
        <dbReference type="Rhea" id="RHEA-COMP:10748"/>
        <dbReference type="ChEBI" id="CHEBI:83833"/>
        <dbReference type="ChEBI" id="CHEBI:83834"/>
        <dbReference type="EC" id="5.2.1.8"/>
    </reaction>
</comment>
<name>A0A7R8Z404_HERIL</name>
<dbReference type="InterPro" id="IPR035538">
    <property type="entry name" value="Cyclophilin_PPIL4"/>
</dbReference>
<feature type="compositionally biased region" description="Basic residues" evidence="10">
    <location>
        <begin position="618"/>
        <end position="638"/>
    </location>
</feature>
<evidence type="ECO:0000313" key="14">
    <source>
        <dbReference type="Proteomes" id="UP000594454"/>
    </source>
</evidence>
<proteinExistence type="inferred from homology"/>
<comment type="function">
    <text evidence="2 9">PPIases accelerate the folding of proteins. It catalyzes the cis-trans isomerization of proline imidic peptide bonds in oligopeptides.</text>
</comment>
<dbReference type="FunCoup" id="A0A7R8Z404">
    <property type="interactions" value="2412"/>
</dbReference>
<feature type="compositionally biased region" description="Basic and acidic residues" evidence="10">
    <location>
        <begin position="559"/>
        <end position="593"/>
    </location>
</feature>
<dbReference type="PROSITE" id="PS50072">
    <property type="entry name" value="CSA_PPIASE_2"/>
    <property type="match status" value="1"/>
</dbReference>
<evidence type="ECO:0000256" key="2">
    <source>
        <dbReference type="ARBA" id="ARBA00002388"/>
    </source>
</evidence>
<keyword evidence="6 9" id="KW-0413">Isomerase</keyword>
<dbReference type="SUPFAM" id="SSF50891">
    <property type="entry name" value="Cyclophilin-like"/>
    <property type="match status" value="1"/>
</dbReference>
<dbReference type="EMBL" id="LR899014">
    <property type="protein sequence ID" value="CAD7092507.1"/>
    <property type="molecule type" value="Genomic_DNA"/>
</dbReference>
<organism evidence="13 14">
    <name type="scientific">Hermetia illucens</name>
    <name type="common">Black soldier fly</name>
    <dbReference type="NCBI Taxonomy" id="343691"/>
    <lineage>
        <taxon>Eukaryota</taxon>
        <taxon>Metazoa</taxon>
        <taxon>Ecdysozoa</taxon>
        <taxon>Arthropoda</taxon>
        <taxon>Hexapoda</taxon>
        <taxon>Insecta</taxon>
        <taxon>Pterygota</taxon>
        <taxon>Neoptera</taxon>
        <taxon>Endopterygota</taxon>
        <taxon>Diptera</taxon>
        <taxon>Brachycera</taxon>
        <taxon>Stratiomyomorpha</taxon>
        <taxon>Stratiomyidae</taxon>
        <taxon>Hermetiinae</taxon>
        <taxon>Hermetia</taxon>
    </lineage>
</organism>
<evidence type="ECO:0000256" key="5">
    <source>
        <dbReference type="ARBA" id="ARBA00023110"/>
    </source>
</evidence>
<dbReference type="PROSITE" id="PS50102">
    <property type="entry name" value="RRM"/>
    <property type="match status" value="1"/>
</dbReference>
<evidence type="ECO:0000259" key="12">
    <source>
        <dbReference type="PROSITE" id="PS50102"/>
    </source>
</evidence>
<dbReference type="Gene3D" id="2.40.100.10">
    <property type="entry name" value="Cyclophilin-like"/>
    <property type="match status" value="1"/>
</dbReference>
<dbReference type="GO" id="GO:0003755">
    <property type="term" value="F:peptidyl-prolyl cis-trans isomerase activity"/>
    <property type="evidence" value="ECO:0007669"/>
    <property type="project" value="UniProtKB-UniRule"/>
</dbReference>
<feature type="domain" description="PPIase cyclophilin-type" evidence="11">
    <location>
        <begin position="1"/>
        <end position="161"/>
    </location>
</feature>
<dbReference type="AlphaFoldDB" id="A0A7R8Z404"/>
<feature type="compositionally biased region" description="Low complexity" evidence="10">
    <location>
        <begin position="454"/>
        <end position="467"/>
    </location>
</feature>
<evidence type="ECO:0000256" key="10">
    <source>
        <dbReference type="SAM" id="MobiDB-lite"/>
    </source>
</evidence>
<dbReference type="OrthoDB" id="2083at2759"/>
<evidence type="ECO:0000313" key="13">
    <source>
        <dbReference type="EMBL" id="CAD7092507.1"/>
    </source>
</evidence>
<evidence type="ECO:0000256" key="4">
    <source>
        <dbReference type="ARBA" id="ARBA00022884"/>
    </source>
</evidence>
<evidence type="ECO:0000259" key="11">
    <source>
        <dbReference type="PROSITE" id="PS50072"/>
    </source>
</evidence>
<dbReference type="PRINTS" id="PR00153">
    <property type="entry name" value="CSAPPISMRASE"/>
</dbReference>
<keyword evidence="5 9" id="KW-0697">Rotamase</keyword>
<feature type="compositionally biased region" description="Basic and acidic residues" evidence="10">
    <location>
        <begin position="414"/>
        <end position="423"/>
    </location>
</feature>
<feature type="region of interest" description="Disordered" evidence="10">
    <location>
        <begin position="329"/>
        <end position="654"/>
    </location>
</feature>
<dbReference type="Pfam" id="PF00076">
    <property type="entry name" value="RRM_1"/>
    <property type="match status" value="1"/>
</dbReference>
<dbReference type="Gene3D" id="3.30.70.330">
    <property type="match status" value="1"/>
</dbReference>
<dbReference type="SUPFAM" id="SSF54928">
    <property type="entry name" value="RNA-binding domain, RBD"/>
    <property type="match status" value="1"/>
</dbReference>
<dbReference type="PANTHER" id="PTHR45843">
    <property type="entry name" value="PEPTIDYL-PROLYL CIS-TRANS ISOMERASE-LIKE 4"/>
    <property type="match status" value="1"/>
</dbReference>
<dbReference type="CDD" id="cd12235">
    <property type="entry name" value="RRM_PPIL4"/>
    <property type="match status" value="1"/>
</dbReference>
<dbReference type="InterPro" id="IPR012677">
    <property type="entry name" value="Nucleotide-bd_a/b_plait_sf"/>
</dbReference>
<evidence type="ECO:0000256" key="9">
    <source>
        <dbReference type="RuleBase" id="RU365081"/>
    </source>
</evidence>
<dbReference type="InterPro" id="IPR029000">
    <property type="entry name" value="Cyclophilin-like_dom_sf"/>
</dbReference>
<feature type="domain" description="RRM" evidence="12">
    <location>
        <begin position="240"/>
        <end position="318"/>
    </location>
</feature>
<accession>A0A7R8Z404</accession>
<evidence type="ECO:0000256" key="6">
    <source>
        <dbReference type="ARBA" id="ARBA00023235"/>
    </source>
</evidence>
<reference evidence="13 14" key="1">
    <citation type="submission" date="2020-11" db="EMBL/GenBank/DDBJ databases">
        <authorList>
            <person name="Wallbank WR R."/>
            <person name="Pardo Diaz C."/>
            <person name="Kozak K."/>
            <person name="Martin S."/>
            <person name="Jiggins C."/>
            <person name="Moest M."/>
            <person name="Warren A I."/>
            <person name="Generalovic N T."/>
            <person name="Byers J.R.P. K."/>
            <person name="Montejo-Kovacevich G."/>
            <person name="Yen C E."/>
        </authorList>
    </citation>
    <scope>NUCLEOTIDE SEQUENCE [LARGE SCALE GENOMIC DNA]</scope>
</reference>
<evidence type="ECO:0000256" key="7">
    <source>
        <dbReference type="ARBA" id="ARBA00023242"/>
    </source>
</evidence>
<feature type="compositionally biased region" description="Low complexity" evidence="10">
    <location>
        <begin position="594"/>
        <end position="612"/>
    </location>
</feature>
<dbReference type="GO" id="GO:0003723">
    <property type="term" value="F:RNA binding"/>
    <property type="evidence" value="ECO:0007669"/>
    <property type="project" value="UniProtKB-UniRule"/>
</dbReference>
<dbReference type="InterPro" id="IPR002130">
    <property type="entry name" value="Cyclophilin-type_PPIase_dom"/>
</dbReference>
<dbReference type="GO" id="GO:0005634">
    <property type="term" value="C:nucleus"/>
    <property type="evidence" value="ECO:0007669"/>
    <property type="project" value="UniProtKB-SubCell"/>
</dbReference>
<feature type="compositionally biased region" description="Basic and acidic residues" evidence="10">
    <location>
        <begin position="354"/>
        <end position="384"/>
    </location>
</feature>
<comment type="similarity">
    <text evidence="9">Belongs to the cyclophilin-type PPIase family. PPIL4 subfamily.</text>
</comment>
<keyword evidence="14" id="KW-1185">Reference proteome</keyword>
<sequence length="654" mass="75409">MAVVIETTVGDLTVDLFVDKRPRACLNFLKLCKLKYYNYNLFHNIEHGFIAQTGDPSGVGDGGESVWGVVEGVHKRYFEAESLPKIKHTTAGLLSMVSVGKNMVGSQFFFTLGPDLTSLDGVHCVIGEVTEGFEVLRKLNEAIVDEKYRPYQDIRVTHTVILEDPFDDPRGFQIPSRSPSPNPERLKNGRIGADEDIDDTEGKTPQEIQEMLQEREAKARATILEIVGDLPDADIAPPENVLFVCKLNPVTTDDDLEIIFSRFGKVKGCEVIRDKVTGDSLQYAFVEFEDKKACENAYFKMDNVLIDDRRIHVDFSQSVAKVKWRGKGRGIVRDDGKDGGKLDFNDLRGPSKPIKRERGRERREDANDYPKNGKAEDSRPERPRNKSKSRSRSRTPRRNKSRTKSRSPTSRNNQRRERSDSRSRNTGRRGGYDRNSRSPSNHNRFSRDSEYRRPPNNYRNFNRPYGNRGRGRYSGGNYFNSRPYARRYDNRRSRSRSPYRSNSNRSRDRSPAYDRHAQRYDDRRNKYRSRSRDRDDNRTKEENRYYAKTNDFRQPYSNERNRQERHSERETSGRDQRVSSNKKSREANRKKESSSSSSEDTSSSSSESSSSSSEEERRKRRRKKSSKKSTKKKTKKRQPSTSSSDSSSSDSSSD</sequence>
<dbReference type="FunFam" id="2.40.100.10:FF:000015">
    <property type="entry name" value="Peptidyl-prolyl cis-trans isomerase"/>
    <property type="match status" value="1"/>
</dbReference>
<dbReference type="OMA" id="KMRHTRM"/>
<evidence type="ECO:0000256" key="8">
    <source>
        <dbReference type="PROSITE-ProRule" id="PRU00176"/>
    </source>
</evidence>
<dbReference type="PANTHER" id="PTHR45843:SF1">
    <property type="entry name" value="PEPTIDYL-PROLYL CIS-TRANS ISOMERASE-LIKE 4"/>
    <property type="match status" value="1"/>
</dbReference>
<comment type="subcellular location">
    <subcellularLocation>
        <location evidence="3 9">Nucleus</location>
    </subcellularLocation>
</comment>
<dbReference type="Pfam" id="PF00160">
    <property type="entry name" value="Pro_isomerase"/>
    <property type="match status" value="1"/>
</dbReference>
<keyword evidence="7 9" id="KW-0539">Nucleus</keyword>
<dbReference type="CDD" id="cd01921">
    <property type="entry name" value="cyclophilin_RRM"/>
    <property type="match status" value="1"/>
</dbReference>
<dbReference type="InParanoid" id="A0A7R8Z404"/>
<dbReference type="InterPro" id="IPR035542">
    <property type="entry name" value="CRIP"/>
</dbReference>
<feature type="compositionally biased region" description="Basic and acidic residues" evidence="10">
    <location>
        <begin position="331"/>
        <end position="346"/>
    </location>
</feature>
<dbReference type="EC" id="5.2.1.8" evidence="9"/>
<feature type="compositionally biased region" description="Low complexity" evidence="10">
    <location>
        <begin position="639"/>
        <end position="654"/>
    </location>
</feature>
<protein>
    <recommendedName>
        <fullName evidence="9">Peptidyl-prolyl cis-trans isomerase</fullName>
        <shortName evidence="9">PPIase</shortName>
        <ecNumber evidence="9">5.2.1.8</ecNumber>
    </recommendedName>
</protein>
<evidence type="ECO:0000256" key="1">
    <source>
        <dbReference type="ARBA" id="ARBA00000971"/>
    </source>
</evidence>
<dbReference type="InterPro" id="IPR000504">
    <property type="entry name" value="RRM_dom"/>
</dbReference>
<dbReference type="InterPro" id="IPR035979">
    <property type="entry name" value="RBD_domain_sf"/>
</dbReference>
<dbReference type="FunFam" id="3.30.70.330:FF:000287">
    <property type="entry name" value="Peptidyl-prolyl cis-trans isomerase"/>
    <property type="match status" value="1"/>
</dbReference>
<gene>
    <name evidence="13" type="ORF">HERILL_LOCUS14864</name>
</gene>
<keyword evidence="4 8" id="KW-0694">RNA-binding</keyword>
<feature type="compositionally biased region" description="Basic residues" evidence="10">
    <location>
        <begin position="385"/>
        <end position="405"/>
    </location>
</feature>